<reference evidence="2" key="1">
    <citation type="journal article" date="2013" name="ISME J.">
        <title>A small predatory core genome in the divergent marine Bacteriovorax marinus SJ and the terrestrial Bdellovibrio bacteriovorus.</title>
        <authorList>
            <person name="Crossman L.C."/>
            <person name="Chen H."/>
            <person name="Cerdeno-Tarraga A.M."/>
            <person name="Brooks K."/>
            <person name="Quail M.A."/>
            <person name="Pineiro S.A."/>
            <person name="Hobley L."/>
            <person name="Sockett R.E."/>
            <person name="Bentley S.D."/>
            <person name="Parkhill J."/>
            <person name="Williams H.N."/>
            <person name="Stine O.C."/>
        </authorList>
    </citation>
    <scope>NUCLEOTIDE SEQUENCE [LARGE SCALE GENOMIC DNA]</scope>
    <source>
        <strain evidence="2">ATCC BAA-682 / DSM 15412 / SJ</strain>
    </source>
</reference>
<dbReference type="eggNOG" id="ENOG502ZWZD">
    <property type="taxonomic scope" value="Bacteria"/>
</dbReference>
<keyword evidence="2" id="KW-1185">Reference proteome</keyword>
<dbReference type="PATRIC" id="fig|862908.3.peg.2070"/>
<organism evidence="1 2">
    <name type="scientific">Halobacteriovorax marinus (strain ATCC BAA-682 / DSM 15412 / SJ)</name>
    <name type="common">Bacteriovorax marinus</name>
    <dbReference type="NCBI Taxonomy" id="862908"/>
    <lineage>
        <taxon>Bacteria</taxon>
        <taxon>Pseudomonadati</taxon>
        <taxon>Bdellovibrionota</taxon>
        <taxon>Bacteriovoracia</taxon>
        <taxon>Bacteriovoracales</taxon>
        <taxon>Halobacteriovoraceae</taxon>
        <taxon>Halobacteriovorax</taxon>
    </lineage>
</organism>
<dbReference type="EMBL" id="FQ312005">
    <property type="protein sequence ID" value="CBW26982.1"/>
    <property type="molecule type" value="Genomic_DNA"/>
</dbReference>
<dbReference type="STRING" id="862908.BMS_2176"/>
<proteinExistence type="predicted"/>
<accession>E1X3Q3</accession>
<gene>
    <name evidence="1" type="ordered locus">BMS_2176</name>
</gene>
<dbReference type="HOGENOM" id="CLU_1382433_0_0_7"/>
<dbReference type="Proteomes" id="UP000008963">
    <property type="component" value="Chromosome"/>
</dbReference>
<dbReference type="KEGG" id="bmx:BMS_2176"/>
<name>E1X3Q3_HALMS</name>
<evidence type="ECO:0000313" key="1">
    <source>
        <dbReference type="EMBL" id="CBW26982.1"/>
    </source>
</evidence>
<protein>
    <submittedName>
        <fullName evidence="1">Exported protein</fullName>
    </submittedName>
</protein>
<evidence type="ECO:0000313" key="2">
    <source>
        <dbReference type="Proteomes" id="UP000008963"/>
    </source>
</evidence>
<dbReference type="AlphaFoldDB" id="E1X3Q3"/>
<sequence>MSKYEEGEIMKFFVSLFLSLLFAFNINAAVVENGWNDSYEKELNFYCSEGDYLCFDICGKFEQCKVPEETCHNCIGTSIHLTYIFNYMGKAYTNTGVEANSSSVRDLIRSRRFVSFSSRSIYNHVDSFNSPTLRRNFRSLCTDGTRYPIVVFEKSRVTKKVTDVRFVFCESGTYEMEFSSDVIVNFEDSGQKLSPLY</sequence>